<evidence type="ECO:0000313" key="1">
    <source>
        <dbReference type="EMBL" id="KAK4437417.1"/>
    </source>
</evidence>
<dbReference type="Proteomes" id="UP001293254">
    <property type="component" value="Unassembled WGS sequence"/>
</dbReference>
<dbReference type="AlphaFoldDB" id="A0AAE2CWR7"/>
<name>A0AAE2CWR7_9LAMI</name>
<keyword evidence="2" id="KW-1185">Reference proteome</keyword>
<proteinExistence type="predicted"/>
<sequence length="139" mass="15378">MEDVDQQEEREDIISGYDFQQFALLAERVVEHGDVASLNALNSLKVRWEGKYGNKGSGSSSTMVGLVLGLPYSTPKVSCVKQVRAFMPSPSSQIRVLEPCTQDVDEIRVESGKLSPQRMATRCQVSMRSTGRGLTPRKN</sequence>
<accession>A0AAE2CWR7</accession>
<organism evidence="1 2">
    <name type="scientific">Sesamum alatum</name>
    <dbReference type="NCBI Taxonomy" id="300844"/>
    <lineage>
        <taxon>Eukaryota</taxon>
        <taxon>Viridiplantae</taxon>
        <taxon>Streptophyta</taxon>
        <taxon>Embryophyta</taxon>
        <taxon>Tracheophyta</taxon>
        <taxon>Spermatophyta</taxon>
        <taxon>Magnoliopsida</taxon>
        <taxon>eudicotyledons</taxon>
        <taxon>Gunneridae</taxon>
        <taxon>Pentapetalae</taxon>
        <taxon>asterids</taxon>
        <taxon>lamiids</taxon>
        <taxon>Lamiales</taxon>
        <taxon>Pedaliaceae</taxon>
        <taxon>Sesamum</taxon>
    </lineage>
</organism>
<protein>
    <submittedName>
        <fullName evidence="1">Uncharacterized protein</fullName>
    </submittedName>
</protein>
<reference evidence="1" key="2">
    <citation type="journal article" date="2024" name="Plant">
        <title>Genomic evolution and insights into agronomic trait innovations of Sesamum species.</title>
        <authorList>
            <person name="Miao H."/>
            <person name="Wang L."/>
            <person name="Qu L."/>
            <person name="Liu H."/>
            <person name="Sun Y."/>
            <person name="Le M."/>
            <person name="Wang Q."/>
            <person name="Wei S."/>
            <person name="Zheng Y."/>
            <person name="Lin W."/>
            <person name="Duan Y."/>
            <person name="Cao H."/>
            <person name="Xiong S."/>
            <person name="Wang X."/>
            <person name="Wei L."/>
            <person name="Li C."/>
            <person name="Ma Q."/>
            <person name="Ju M."/>
            <person name="Zhao R."/>
            <person name="Li G."/>
            <person name="Mu C."/>
            <person name="Tian Q."/>
            <person name="Mei H."/>
            <person name="Zhang T."/>
            <person name="Gao T."/>
            <person name="Zhang H."/>
        </authorList>
    </citation>
    <scope>NUCLEOTIDE SEQUENCE</scope>
    <source>
        <strain evidence="1">3651</strain>
    </source>
</reference>
<gene>
    <name evidence="1" type="ORF">Salat_0075600</name>
</gene>
<evidence type="ECO:0000313" key="2">
    <source>
        <dbReference type="Proteomes" id="UP001293254"/>
    </source>
</evidence>
<comment type="caution">
    <text evidence="1">The sequence shown here is derived from an EMBL/GenBank/DDBJ whole genome shotgun (WGS) entry which is preliminary data.</text>
</comment>
<dbReference type="EMBL" id="JACGWO010000001">
    <property type="protein sequence ID" value="KAK4437417.1"/>
    <property type="molecule type" value="Genomic_DNA"/>
</dbReference>
<reference evidence="1" key="1">
    <citation type="submission" date="2020-06" db="EMBL/GenBank/DDBJ databases">
        <authorList>
            <person name="Li T."/>
            <person name="Hu X."/>
            <person name="Zhang T."/>
            <person name="Song X."/>
            <person name="Zhang H."/>
            <person name="Dai N."/>
            <person name="Sheng W."/>
            <person name="Hou X."/>
            <person name="Wei L."/>
        </authorList>
    </citation>
    <scope>NUCLEOTIDE SEQUENCE</scope>
    <source>
        <strain evidence="1">3651</strain>
        <tissue evidence="1">Leaf</tissue>
    </source>
</reference>